<dbReference type="InterPro" id="IPR029063">
    <property type="entry name" value="SAM-dependent_MTases_sf"/>
</dbReference>
<accession>A0A929G072</accession>
<dbReference type="InterPro" id="IPR006764">
    <property type="entry name" value="SAM_dep_MeTrfase_SAV2177_type"/>
</dbReference>
<dbReference type="PIRSF" id="PIRSF017393">
    <property type="entry name" value="MTase_SAV2177"/>
    <property type="match status" value="1"/>
</dbReference>
<keyword evidence="1" id="KW-0808">Transferase</keyword>
<dbReference type="EMBL" id="JADEYC010000019">
    <property type="protein sequence ID" value="MBE9375305.1"/>
    <property type="molecule type" value="Genomic_DNA"/>
</dbReference>
<reference evidence="1" key="1">
    <citation type="submission" date="2020-10" db="EMBL/GenBank/DDBJ databases">
        <title>Diversity and distribution of actinomycetes associated with coral in the coast of Hainan.</title>
        <authorList>
            <person name="Li F."/>
        </authorList>
    </citation>
    <scope>NUCLEOTIDE SEQUENCE</scope>
    <source>
        <strain evidence="1">HNM0983</strain>
    </source>
</reference>
<keyword evidence="2" id="KW-1185">Reference proteome</keyword>
<comment type="caution">
    <text evidence="1">The sequence shown here is derived from an EMBL/GenBank/DDBJ whole genome shotgun (WGS) entry which is preliminary data.</text>
</comment>
<proteinExistence type="predicted"/>
<organism evidence="1 2">
    <name type="scientific">Saccharopolyspora montiporae</name>
    <dbReference type="NCBI Taxonomy" id="2781240"/>
    <lineage>
        <taxon>Bacteria</taxon>
        <taxon>Bacillati</taxon>
        <taxon>Actinomycetota</taxon>
        <taxon>Actinomycetes</taxon>
        <taxon>Pseudonocardiales</taxon>
        <taxon>Pseudonocardiaceae</taxon>
        <taxon>Saccharopolyspora</taxon>
    </lineage>
</organism>
<keyword evidence="1" id="KW-0489">Methyltransferase</keyword>
<protein>
    <submittedName>
        <fullName evidence="1">SAM-dependent methyltransferase</fullName>
    </submittedName>
</protein>
<name>A0A929G072_9PSEU</name>
<dbReference type="SUPFAM" id="SSF53335">
    <property type="entry name" value="S-adenosyl-L-methionine-dependent methyltransferases"/>
    <property type="match status" value="1"/>
</dbReference>
<dbReference type="GO" id="GO:0032259">
    <property type="term" value="P:methylation"/>
    <property type="evidence" value="ECO:0007669"/>
    <property type="project" value="UniProtKB-KW"/>
</dbReference>
<dbReference type="Gene3D" id="3.40.50.150">
    <property type="entry name" value="Vaccinia Virus protein VP39"/>
    <property type="match status" value="1"/>
</dbReference>
<dbReference type="Proteomes" id="UP000598360">
    <property type="component" value="Unassembled WGS sequence"/>
</dbReference>
<sequence>MVAELPVDTSTPSVARMYNYALGGKDNFEVDRQAVGAAESLAPGAVALAVENRALLIRMTRFLVTNAGVDQFLDLGSGLPTAENTHQVVQRTDPRARVVYSDNDPSVAAHGRALLDDDERTTFAVADLTDPDQVLGNETVRRHLDWRRPIALYQLATLHHQPDSLDLPGLMRTYVDALPAGSFVAFSHFHDPGGVPGQQVERIRQSMLDHGTDADHFRSRAEIERMLPGLDLVEPGLVPAMDWWPDGPRLADPQPVQHCILAAVGRKR</sequence>
<dbReference type="RefSeq" id="WP_193928737.1">
    <property type="nucleotide sequence ID" value="NZ_JADEYC010000019.1"/>
</dbReference>
<dbReference type="AlphaFoldDB" id="A0A929G072"/>
<evidence type="ECO:0000313" key="1">
    <source>
        <dbReference type="EMBL" id="MBE9375305.1"/>
    </source>
</evidence>
<dbReference type="GO" id="GO:0008168">
    <property type="term" value="F:methyltransferase activity"/>
    <property type="evidence" value="ECO:0007669"/>
    <property type="project" value="UniProtKB-KW"/>
</dbReference>
<dbReference type="Pfam" id="PF04672">
    <property type="entry name" value="Methyltransf_19"/>
    <property type="match status" value="1"/>
</dbReference>
<evidence type="ECO:0000313" key="2">
    <source>
        <dbReference type="Proteomes" id="UP000598360"/>
    </source>
</evidence>
<gene>
    <name evidence="1" type="ORF">IQ251_12705</name>
</gene>